<dbReference type="AlphaFoldDB" id="A0A8B8C2T5"/>
<organism evidence="5 6">
    <name type="scientific">Crassostrea virginica</name>
    <name type="common">Eastern oyster</name>
    <dbReference type="NCBI Taxonomy" id="6565"/>
    <lineage>
        <taxon>Eukaryota</taxon>
        <taxon>Metazoa</taxon>
        <taxon>Spiralia</taxon>
        <taxon>Lophotrochozoa</taxon>
        <taxon>Mollusca</taxon>
        <taxon>Bivalvia</taxon>
        <taxon>Autobranchia</taxon>
        <taxon>Pteriomorphia</taxon>
        <taxon>Ostreida</taxon>
        <taxon>Ostreoidea</taxon>
        <taxon>Ostreidae</taxon>
        <taxon>Crassostrea</taxon>
    </lineage>
</organism>
<dbReference type="PANTHER" id="PTHR25462">
    <property type="entry name" value="BONUS, ISOFORM C-RELATED"/>
    <property type="match status" value="1"/>
</dbReference>
<dbReference type="Gene3D" id="3.30.160.60">
    <property type="entry name" value="Classic Zinc Finger"/>
    <property type="match status" value="1"/>
</dbReference>
<feature type="domain" description="B box-type" evidence="4">
    <location>
        <begin position="62"/>
        <end position="101"/>
    </location>
</feature>
<dbReference type="PROSITE" id="PS50119">
    <property type="entry name" value="ZF_BBOX"/>
    <property type="match status" value="2"/>
</dbReference>
<feature type="repeat" description="NHL" evidence="3">
    <location>
        <begin position="473"/>
        <end position="500"/>
    </location>
</feature>
<dbReference type="Gene3D" id="2.120.10.30">
    <property type="entry name" value="TolB, C-terminal domain"/>
    <property type="match status" value="1"/>
</dbReference>
<dbReference type="PROSITE" id="PS51125">
    <property type="entry name" value="NHL"/>
    <property type="match status" value="1"/>
</dbReference>
<name>A0A8B8C2T5_CRAVI</name>
<evidence type="ECO:0000256" key="1">
    <source>
        <dbReference type="ARBA" id="ARBA00022737"/>
    </source>
</evidence>
<keyword evidence="1" id="KW-0677">Repeat</keyword>
<evidence type="ECO:0000256" key="2">
    <source>
        <dbReference type="PROSITE-ProRule" id="PRU00024"/>
    </source>
</evidence>
<proteinExistence type="predicted"/>
<evidence type="ECO:0000313" key="6">
    <source>
        <dbReference type="RefSeq" id="XP_022309992.1"/>
    </source>
</evidence>
<dbReference type="GeneID" id="111115522"/>
<dbReference type="PANTHER" id="PTHR25462:SF300">
    <property type="entry name" value="RING-TYPE DOMAIN-CONTAINING PROTEIN"/>
    <property type="match status" value="1"/>
</dbReference>
<dbReference type="OrthoDB" id="9445371at2759"/>
<dbReference type="InterPro" id="IPR000315">
    <property type="entry name" value="Znf_B-box"/>
</dbReference>
<reference evidence="6" key="1">
    <citation type="submission" date="2025-08" db="UniProtKB">
        <authorList>
            <consortium name="RefSeq"/>
        </authorList>
    </citation>
    <scope>IDENTIFICATION</scope>
    <source>
        <tissue evidence="6">Whole sample</tissue>
    </source>
</reference>
<dbReference type="KEGG" id="cvn:111115522"/>
<gene>
    <name evidence="6" type="primary">LOC111115522</name>
</gene>
<dbReference type="InterPro" id="IPR011042">
    <property type="entry name" value="6-blade_b-propeller_TolB-like"/>
</dbReference>
<evidence type="ECO:0000259" key="4">
    <source>
        <dbReference type="PROSITE" id="PS50119"/>
    </source>
</evidence>
<accession>A0A8B8C2T5</accession>
<evidence type="ECO:0000313" key="5">
    <source>
        <dbReference type="Proteomes" id="UP000694844"/>
    </source>
</evidence>
<dbReference type="InterPro" id="IPR001258">
    <property type="entry name" value="NHL_repeat"/>
</dbReference>
<dbReference type="GO" id="GO:0008270">
    <property type="term" value="F:zinc ion binding"/>
    <property type="evidence" value="ECO:0007669"/>
    <property type="project" value="UniProtKB-KW"/>
</dbReference>
<keyword evidence="2" id="KW-0863">Zinc-finger</keyword>
<dbReference type="InterPro" id="IPR047153">
    <property type="entry name" value="TRIM45/56/19-like"/>
</dbReference>
<keyword evidence="5" id="KW-1185">Reference proteome</keyword>
<dbReference type="RefSeq" id="XP_022309992.1">
    <property type="nucleotide sequence ID" value="XM_022454284.1"/>
</dbReference>
<protein>
    <submittedName>
        <fullName evidence="6">Uncharacterized protein LOC111115522</fullName>
    </submittedName>
</protein>
<sequence>MEPEDCLQDLIRCHLCETSLPSMHCDICHVHLCDACEEKHLSDESKEHYIVPFKMRGLTPKCEKHSTQICKLQCEYCGVPICAECASSEHEQHKKDTFIKSYSLKEELILRDLQELEYIIYPSYQEVALNIPLQRDDFSKHTQKLKVSLDTKAQTLHREIDTIIQKMQTDIDEMNLNHLAAINKQDTDINQTLKEMSQVILKLKNSLATSDVYFVSKYKSTNHQFKTLPTQLQVTLPSFSPTKNVRERISGQIGSLSKLAIYWRPISTAFLDEPLILANINTRYGFTSESISCLSDSEFWITYQIYNAIELYNLHGEIIKSIKPKPIPWIKRKILAVTRSGDLVYTSFSSKSINLVHGTKVQTLIRLRGCRAMNICTTYSDDLLVLVYTRKIAKRETKVLRYSSSTVKQSIQWDNQGNSLYECTVRGYLTENRNLDICVVDCDAKGVVVVNADGQFRFKYIGNPYSTPRSFDPAGITTDSRANILIADCDNHRIHIVDQDGYFLRYIDNCGLHQPIYLSMDRSDNIFIAEKNKCEVTKIQYYK</sequence>
<feature type="domain" description="B box-type" evidence="4">
    <location>
        <begin position="8"/>
        <end position="53"/>
    </location>
</feature>
<evidence type="ECO:0000256" key="3">
    <source>
        <dbReference type="PROSITE-ProRule" id="PRU00504"/>
    </source>
</evidence>
<keyword evidence="2" id="KW-0479">Metal-binding</keyword>
<keyword evidence="2" id="KW-0862">Zinc</keyword>
<dbReference type="SUPFAM" id="SSF101898">
    <property type="entry name" value="NHL repeat"/>
    <property type="match status" value="1"/>
</dbReference>
<dbReference type="Proteomes" id="UP000694844">
    <property type="component" value="Chromosome 9"/>
</dbReference>
<dbReference type="SUPFAM" id="SSF57845">
    <property type="entry name" value="B-box zinc-binding domain"/>
    <property type="match status" value="1"/>
</dbReference>